<proteinExistence type="inferred from homology"/>
<name>A0A4P6FD53_9MICO</name>
<dbReference type="InterPro" id="IPR002347">
    <property type="entry name" value="SDR_fam"/>
</dbReference>
<accession>A0A4P6FD53</accession>
<dbReference type="PANTHER" id="PTHR43115:SF4">
    <property type="entry name" value="DEHYDROGENASE_REDUCTASE SDR FAMILY MEMBER 11"/>
    <property type="match status" value="1"/>
</dbReference>
<keyword evidence="2" id="KW-0560">Oxidoreductase</keyword>
<keyword evidence="6" id="KW-1185">Reference proteome</keyword>
<dbReference type="Pfam" id="PF00106">
    <property type="entry name" value="adh_short"/>
    <property type="match status" value="1"/>
</dbReference>
<evidence type="ECO:0000256" key="1">
    <source>
        <dbReference type="ARBA" id="ARBA00006484"/>
    </source>
</evidence>
<dbReference type="FunFam" id="3.40.50.720:FF:000047">
    <property type="entry name" value="NADP-dependent L-serine/L-allo-threonine dehydrogenase"/>
    <property type="match status" value="1"/>
</dbReference>
<dbReference type="RefSeq" id="WP_129190281.1">
    <property type="nucleotide sequence ID" value="NZ_CP035493.1"/>
</dbReference>
<dbReference type="InterPro" id="IPR020904">
    <property type="entry name" value="Sc_DH/Rdtase_CS"/>
</dbReference>
<dbReference type="Gene3D" id="3.40.50.720">
    <property type="entry name" value="NAD(P)-binding Rossmann-like Domain"/>
    <property type="match status" value="1"/>
</dbReference>
<dbReference type="PROSITE" id="PS00061">
    <property type="entry name" value="ADH_SHORT"/>
    <property type="match status" value="1"/>
</dbReference>
<dbReference type="SUPFAM" id="SSF51735">
    <property type="entry name" value="NAD(P)-binding Rossmann-fold domains"/>
    <property type="match status" value="1"/>
</dbReference>
<dbReference type="SMART" id="SM00822">
    <property type="entry name" value="PKS_KR"/>
    <property type="match status" value="1"/>
</dbReference>
<evidence type="ECO:0000313" key="6">
    <source>
        <dbReference type="Proteomes" id="UP000292118"/>
    </source>
</evidence>
<dbReference type="OrthoDB" id="9792003at2"/>
<protein>
    <submittedName>
        <fullName evidence="5">SDR family NAD(P)-dependent oxidoreductase</fullName>
    </submittedName>
</protein>
<gene>
    <name evidence="5" type="ORF">ET471_17000</name>
</gene>
<evidence type="ECO:0000259" key="4">
    <source>
        <dbReference type="SMART" id="SM00822"/>
    </source>
</evidence>
<reference evidence="5 6" key="1">
    <citation type="submission" date="2019-01" db="EMBL/GenBank/DDBJ databases">
        <title>Genome sequencing of strain FW10M-9.</title>
        <authorList>
            <person name="Heo J."/>
            <person name="Kim S.-J."/>
            <person name="Kim J.-S."/>
            <person name="Hong S.-B."/>
            <person name="Kwon S.-W."/>
        </authorList>
    </citation>
    <scope>NUCLEOTIDE SEQUENCE [LARGE SCALE GENOMIC DNA]</scope>
    <source>
        <strain evidence="5 6">FW10M-9</strain>
    </source>
</reference>
<evidence type="ECO:0000313" key="5">
    <source>
        <dbReference type="EMBL" id="QAY71517.1"/>
    </source>
</evidence>
<dbReference type="PANTHER" id="PTHR43115">
    <property type="entry name" value="DEHYDROGENASE/REDUCTASE SDR FAMILY MEMBER 11"/>
    <property type="match status" value="1"/>
</dbReference>
<feature type="domain" description="Ketoreductase" evidence="4">
    <location>
        <begin position="8"/>
        <end position="187"/>
    </location>
</feature>
<dbReference type="Proteomes" id="UP000292118">
    <property type="component" value="Chromosome"/>
</dbReference>
<evidence type="ECO:0000256" key="2">
    <source>
        <dbReference type="ARBA" id="ARBA00023002"/>
    </source>
</evidence>
<dbReference type="AlphaFoldDB" id="A0A4P6FD53"/>
<comment type="similarity">
    <text evidence="1 3">Belongs to the short-chain dehydrogenases/reductases (SDR) family.</text>
</comment>
<dbReference type="GO" id="GO:0016616">
    <property type="term" value="F:oxidoreductase activity, acting on the CH-OH group of donors, NAD or NADP as acceptor"/>
    <property type="evidence" value="ECO:0007669"/>
    <property type="project" value="UniProtKB-ARBA"/>
</dbReference>
<evidence type="ECO:0000256" key="3">
    <source>
        <dbReference type="RuleBase" id="RU000363"/>
    </source>
</evidence>
<organism evidence="5 6">
    <name type="scientific">Xylanimonas protaetiae</name>
    <dbReference type="NCBI Taxonomy" id="2509457"/>
    <lineage>
        <taxon>Bacteria</taxon>
        <taxon>Bacillati</taxon>
        <taxon>Actinomycetota</taxon>
        <taxon>Actinomycetes</taxon>
        <taxon>Micrococcales</taxon>
        <taxon>Promicromonosporaceae</taxon>
        <taxon>Xylanimonas</taxon>
    </lineage>
</organism>
<sequence>MDTQLEGTVALVTGASSGIGRAIALALVAQGARVVAGARRADRLTELVAEAGGAVTAVDLDVTDRGAVGRAVARTVAEHGRLDLLVNNAGLMLSGPIVGADPDEWERMVGTNLLGSMFVAHAALPHLLASRGTLVQVSSTSGRIASLGSGAYSATKFGVTAFAEALRQEVTAQGVRVVVVEPGFTATELTTHITDPAMRAMAASLGDSMRTLDPADIANAVVFAAAQPHHVSLNEILVRPTDQVA</sequence>
<dbReference type="InterPro" id="IPR057326">
    <property type="entry name" value="KR_dom"/>
</dbReference>
<dbReference type="InterPro" id="IPR036291">
    <property type="entry name" value="NAD(P)-bd_dom_sf"/>
</dbReference>
<dbReference type="PRINTS" id="PR00081">
    <property type="entry name" value="GDHRDH"/>
</dbReference>
<dbReference type="KEGG" id="xya:ET471_17000"/>
<dbReference type="PRINTS" id="PR00080">
    <property type="entry name" value="SDRFAMILY"/>
</dbReference>
<dbReference type="EMBL" id="CP035493">
    <property type="protein sequence ID" value="QAY71517.1"/>
    <property type="molecule type" value="Genomic_DNA"/>
</dbReference>